<dbReference type="STRING" id="314283.MED297_12170"/>
<dbReference type="Proteomes" id="UP000005953">
    <property type="component" value="Unassembled WGS sequence"/>
</dbReference>
<gene>
    <name evidence="1" type="primary">pyrF</name>
    <name evidence="1" type="ORF">MED297_12170</name>
</gene>
<dbReference type="AlphaFoldDB" id="A4BBF9"/>
<evidence type="ECO:0000313" key="2">
    <source>
        <dbReference type="Proteomes" id="UP000005953"/>
    </source>
</evidence>
<keyword evidence="1" id="KW-0456">Lyase</keyword>
<reference evidence="1 2" key="1">
    <citation type="submission" date="2006-02" db="EMBL/GenBank/DDBJ databases">
        <authorList>
            <person name="Pinhassi J."/>
            <person name="Pedros-Alio C."/>
            <person name="Ferriera S."/>
            <person name="Johnson J."/>
            <person name="Kravitz S."/>
            <person name="Halpern A."/>
            <person name="Remington K."/>
            <person name="Beeson K."/>
            <person name="Tran B."/>
            <person name="Rogers Y.-H."/>
            <person name="Friedman R."/>
            <person name="Venter J.C."/>
        </authorList>
    </citation>
    <scope>NUCLEOTIDE SEQUENCE [LARGE SCALE GENOMIC DNA]</scope>
    <source>
        <strain evidence="1 2">MED297</strain>
    </source>
</reference>
<sequence length="88" mass="10223">MSDLTAERWATETLAKLHAMEAKCSDSDLFCVGYLIPQVELVEVEFGQEPATVEQWQARYHDYVERCLQTDQMGEDDVSRIREIVREL</sequence>
<accession>A4BBF9</accession>
<organism evidence="1 2">
    <name type="scientific">Reinekea blandensis MED297</name>
    <dbReference type="NCBI Taxonomy" id="314283"/>
    <lineage>
        <taxon>Bacteria</taxon>
        <taxon>Pseudomonadati</taxon>
        <taxon>Pseudomonadota</taxon>
        <taxon>Gammaproteobacteria</taxon>
        <taxon>Oceanospirillales</taxon>
        <taxon>Saccharospirillaceae</taxon>
        <taxon>Reinekea</taxon>
    </lineage>
</organism>
<dbReference type="EC" id="4.1.1.23" evidence="1"/>
<name>A4BBF9_9GAMM</name>
<dbReference type="OrthoDB" id="6182985at2"/>
<dbReference type="RefSeq" id="WP_008042128.1">
    <property type="nucleotide sequence ID" value="NZ_CH724149.1"/>
</dbReference>
<evidence type="ECO:0000313" key="1">
    <source>
        <dbReference type="EMBL" id="EAR10772.1"/>
    </source>
</evidence>
<keyword evidence="2" id="KW-1185">Reference proteome</keyword>
<dbReference type="GO" id="GO:0004590">
    <property type="term" value="F:orotidine-5'-phosphate decarboxylase activity"/>
    <property type="evidence" value="ECO:0007669"/>
    <property type="project" value="UniProtKB-EC"/>
</dbReference>
<comment type="caution">
    <text evidence="1">The sequence shown here is derived from an EMBL/GenBank/DDBJ whole genome shotgun (WGS) entry which is preliminary data.</text>
</comment>
<dbReference type="HOGENOM" id="CLU_2466800_0_0_6"/>
<proteinExistence type="predicted"/>
<protein>
    <submittedName>
        <fullName evidence="1">Orotidine 5'-phosphate decarboxylase</fullName>
        <ecNumber evidence="1">4.1.1.23</ecNumber>
    </submittedName>
</protein>
<dbReference type="EMBL" id="AAOE01000003">
    <property type="protein sequence ID" value="EAR10772.1"/>
    <property type="molecule type" value="Genomic_DNA"/>
</dbReference>